<dbReference type="InterPro" id="IPR014710">
    <property type="entry name" value="RmlC-like_jellyroll"/>
</dbReference>
<feature type="region of interest" description="Disordered" evidence="1">
    <location>
        <begin position="88"/>
        <end position="124"/>
    </location>
</feature>
<dbReference type="InterPro" id="IPR052535">
    <property type="entry name" value="Bacilysin_H2HPP_isomerase"/>
</dbReference>
<evidence type="ECO:0000313" key="4">
    <source>
        <dbReference type="Proteomes" id="UP001596406"/>
    </source>
</evidence>
<protein>
    <submittedName>
        <fullName evidence="3">Cupin domain-containing protein</fullName>
    </submittedName>
</protein>
<evidence type="ECO:0000256" key="1">
    <source>
        <dbReference type="SAM" id="MobiDB-lite"/>
    </source>
</evidence>
<dbReference type="Pfam" id="PF07883">
    <property type="entry name" value="Cupin_2"/>
    <property type="match status" value="1"/>
</dbReference>
<gene>
    <name evidence="3" type="ORF">ACFQHK_14525</name>
</gene>
<comment type="caution">
    <text evidence="3">The sequence shown here is derived from an EMBL/GenBank/DDBJ whole genome shotgun (WGS) entry which is preliminary data.</text>
</comment>
<dbReference type="InterPro" id="IPR013096">
    <property type="entry name" value="Cupin_2"/>
</dbReference>
<dbReference type="SUPFAM" id="SSF51182">
    <property type="entry name" value="RmlC-like cupins"/>
    <property type="match status" value="1"/>
</dbReference>
<dbReference type="AlphaFoldDB" id="A0ABD5UH04"/>
<dbReference type="PANTHER" id="PTHR40112">
    <property type="entry name" value="H2HPP ISOMERASE"/>
    <property type="match status" value="1"/>
</dbReference>
<dbReference type="CDD" id="cd02238">
    <property type="entry name" value="cupin_KdgF"/>
    <property type="match status" value="1"/>
</dbReference>
<dbReference type="PANTHER" id="PTHR40112:SF1">
    <property type="entry name" value="H2HPP ISOMERASE"/>
    <property type="match status" value="1"/>
</dbReference>
<name>A0ABD5UH04_9EURY</name>
<accession>A0ABD5UH04</accession>
<reference evidence="3 4" key="1">
    <citation type="journal article" date="2019" name="Int. J. Syst. Evol. Microbiol.">
        <title>The Global Catalogue of Microorganisms (GCM) 10K type strain sequencing project: providing services to taxonomists for standard genome sequencing and annotation.</title>
        <authorList>
            <consortium name="The Broad Institute Genomics Platform"/>
            <consortium name="The Broad Institute Genome Sequencing Center for Infectious Disease"/>
            <person name="Wu L."/>
            <person name="Ma J."/>
        </authorList>
    </citation>
    <scope>NUCLEOTIDE SEQUENCE [LARGE SCALE GENOMIC DNA]</scope>
    <source>
        <strain evidence="3 4">PSRA2</strain>
    </source>
</reference>
<evidence type="ECO:0000313" key="3">
    <source>
        <dbReference type="EMBL" id="MFC6837707.1"/>
    </source>
</evidence>
<sequence>MYHVAAVDREPVEVAEGVYLADLATGERASMKFWRIEPGATLPTHRHHNEQIGFVISGTLTAVLEDGEHTLAPGDSYAFRSDELHGARNRGAEPAVGIGVLSPPREEPEWATKRRAGARADSDD</sequence>
<dbReference type="EMBL" id="JBHSXM010000001">
    <property type="protein sequence ID" value="MFC6837707.1"/>
    <property type="molecule type" value="Genomic_DNA"/>
</dbReference>
<feature type="compositionally biased region" description="Basic and acidic residues" evidence="1">
    <location>
        <begin position="104"/>
        <end position="124"/>
    </location>
</feature>
<keyword evidence="4" id="KW-1185">Reference proteome</keyword>
<dbReference type="Proteomes" id="UP001596406">
    <property type="component" value="Unassembled WGS sequence"/>
</dbReference>
<evidence type="ECO:0000259" key="2">
    <source>
        <dbReference type="Pfam" id="PF07883"/>
    </source>
</evidence>
<dbReference type="InterPro" id="IPR011051">
    <property type="entry name" value="RmlC_Cupin_sf"/>
</dbReference>
<dbReference type="RefSeq" id="WP_304449370.1">
    <property type="nucleotide sequence ID" value="NZ_JARRAH010000001.1"/>
</dbReference>
<proteinExistence type="predicted"/>
<dbReference type="Gene3D" id="2.60.120.10">
    <property type="entry name" value="Jelly Rolls"/>
    <property type="match status" value="1"/>
</dbReference>
<feature type="domain" description="Cupin type-2" evidence="2">
    <location>
        <begin position="33"/>
        <end position="96"/>
    </location>
</feature>
<organism evidence="3 4">
    <name type="scientific">Halomarina ordinaria</name>
    <dbReference type="NCBI Taxonomy" id="3033939"/>
    <lineage>
        <taxon>Archaea</taxon>
        <taxon>Methanobacteriati</taxon>
        <taxon>Methanobacteriota</taxon>
        <taxon>Stenosarchaea group</taxon>
        <taxon>Halobacteria</taxon>
        <taxon>Halobacteriales</taxon>
        <taxon>Natronomonadaceae</taxon>
        <taxon>Halomarina</taxon>
    </lineage>
</organism>